<dbReference type="Gene3D" id="1.10.10.60">
    <property type="entry name" value="Homeodomain-like"/>
    <property type="match status" value="1"/>
</dbReference>
<proteinExistence type="predicted"/>
<dbReference type="EMBL" id="CCNE01000009">
    <property type="protein sequence ID" value="CDX52957.1"/>
    <property type="molecule type" value="Genomic_DNA"/>
</dbReference>
<dbReference type="PANTHER" id="PTHR32248:SF4">
    <property type="entry name" value="RNA POLYMERASE SIGMA-54 FACTOR"/>
    <property type="match status" value="1"/>
</dbReference>
<name>A0A090G605_MESPL</name>
<dbReference type="GO" id="GO:0001216">
    <property type="term" value="F:DNA-binding transcription activator activity"/>
    <property type="evidence" value="ECO:0007669"/>
    <property type="project" value="InterPro"/>
</dbReference>
<dbReference type="InterPro" id="IPR007634">
    <property type="entry name" value="RNA_pol_sigma_54_DNA-bd"/>
</dbReference>
<reference evidence="2 3" key="1">
    <citation type="submission" date="2014-08" db="EMBL/GenBank/DDBJ databases">
        <authorList>
            <person name="Moulin Lionel"/>
        </authorList>
    </citation>
    <scope>NUCLEOTIDE SEQUENCE [LARGE SCALE GENOMIC DNA]</scope>
</reference>
<protein>
    <recommendedName>
        <fullName evidence="1">RNA polymerase sigma factor 54 DNA-binding domain-containing protein</fullName>
    </recommendedName>
</protein>
<dbReference type="AlphaFoldDB" id="A0A090G605"/>
<feature type="domain" description="RNA polymerase sigma factor 54 DNA-binding" evidence="1">
    <location>
        <begin position="20"/>
        <end position="78"/>
    </location>
</feature>
<dbReference type="Pfam" id="PF04552">
    <property type="entry name" value="Sigma54_DBD"/>
    <property type="match status" value="1"/>
</dbReference>
<evidence type="ECO:0000313" key="3">
    <source>
        <dbReference type="Proteomes" id="UP000046122"/>
    </source>
</evidence>
<evidence type="ECO:0000313" key="2">
    <source>
        <dbReference type="EMBL" id="CDX52957.1"/>
    </source>
</evidence>
<dbReference type="Proteomes" id="UP000046122">
    <property type="component" value="Unassembled WGS sequence"/>
</dbReference>
<organism evidence="2 3">
    <name type="scientific">Mesorhizobium plurifarium</name>
    <dbReference type="NCBI Taxonomy" id="69974"/>
    <lineage>
        <taxon>Bacteria</taxon>
        <taxon>Pseudomonadati</taxon>
        <taxon>Pseudomonadota</taxon>
        <taxon>Alphaproteobacteria</taxon>
        <taxon>Hyphomicrobiales</taxon>
        <taxon>Phyllobacteriaceae</taxon>
        <taxon>Mesorhizobium</taxon>
    </lineage>
</organism>
<gene>
    <name evidence="2" type="ORF">MPL3365_170185</name>
</gene>
<dbReference type="GO" id="GO:0016987">
    <property type="term" value="F:sigma factor activity"/>
    <property type="evidence" value="ECO:0007669"/>
    <property type="project" value="InterPro"/>
</dbReference>
<dbReference type="InterPro" id="IPR000394">
    <property type="entry name" value="RNA_pol_sigma_54"/>
</dbReference>
<sequence length="120" mass="14109">MCIRTDVFLHRRDGFIPRRRGAHSAEAVRRQIKALLSTESLHEVLSDDDIAFRLKEIGIDIARRTVRKYREAMNIPPRYNAPADCGRQLGSDRGQRARPVWSPWSCSRQLQRLRYCYRAR</sequence>
<dbReference type="PROSITE" id="PS50044">
    <property type="entry name" value="SIGMA54_3"/>
    <property type="match status" value="1"/>
</dbReference>
<accession>A0A090G605</accession>
<dbReference type="PANTHER" id="PTHR32248">
    <property type="entry name" value="RNA POLYMERASE SIGMA-54 FACTOR"/>
    <property type="match status" value="1"/>
</dbReference>
<evidence type="ECO:0000259" key="1">
    <source>
        <dbReference type="Pfam" id="PF04552"/>
    </source>
</evidence>